<organism evidence="2 3">
    <name type="scientific">Steinernema hermaphroditum</name>
    <dbReference type="NCBI Taxonomy" id="289476"/>
    <lineage>
        <taxon>Eukaryota</taxon>
        <taxon>Metazoa</taxon>
        <taxon>Ecdysozoa</taxon>
        <taxon>Nematoda</taxon>
        <taxon>Chromadorea</taxon>
        <taxon>Rhabditida</taxon>
        <taxon>Tylenchina</taxon>
        <taxon>Panagrolaimomorpha</taxon>
        <taxon>Strongyloidoidea</taxon>
        <taxon>Steinernematidae</taxon>
        <taxon>Steinernema</taxon>
    </lineage>
</organism>
<proteinExistence type="predicted"/>
<protein>
    <submittedName>
        <fullName evidence="2">Uncharacterized protein</fullName>
    </submittedName>
</protein>
<comment type="caution">
    <text evidence="2">The sequence shown here is derived from an EMBL/GenBank/DDBJ whole genome shotgun (WGS) entry which is preliminary data.</text>
</comment>
<keyword evidence="3" id="KW-1185">Reference proteome</keyword>
<dbReference type="EMBL" id="JAUCMV010000005">
    <property type="protein sequence ID" value="KAK0396318.1"/>
    <property type="molecule type" value="Genomic_DNA"/>
</dbReference>
<dbReference type="Proteomes" id="UP001175271">
    <property type="component" value="Unassembled WGS sequence"/>
</dbReference>
<feature type="region of interest" description="Disordered" evidence="1">
    <location>
        <begin position="1"/>
        <end position="34"/>
    </location>
</feature>
<reference evidence="2" key="1">
    <citation type="submission" date="2023-06" db="EMBL/GenBank/DDBJ databases">
        <title>Genomic analysis of the entomopathogenic nematode Steinernema hermaphroditum.</title>
        <authorList>
            <person name="Schwarz E.M."/>
            <person name="Heppert J.K."/>
            <person name="Baniya A."/>
            <person name="Schwartz H.T."/>
            <person name="Tan C.-H."/>
            <person name="Antoshechkin I."/>
            <person name="Sternberg P.W."/>
            <person name="Goodrich-Blair H."/>
            <person name="Dillman A.R."/>
        </authorList>
    </citation>
    <scope>NUCLEOTIDE SEQUENCE</scope>
    <source>
        <strain evidence="2">PS9179</strain>
        <tissue evidence="2">Whole animal</tissue>
    </source>
</reference>
<name>A0AA39LGF3_9BILA</name>
<dbReference type="AlphaFoldDB" id="A0AA39LGF3"/>
<evidence type="ECO:0000313" key="3">
    <source>
        <dbReference type="Proteomes" id="UP001175271"/>
    </source>
</evidence>
<evidence type="ECO:0000256" key="1">
    <source>
        <dbReference type="SAM" id="MobiDB-lite"/>
    </source>
</evidence>
<accession>A0AA39LGF3</accession>
<sequence length="108" mass="11830">MLSWSSGPVLQGGNHALGPSLINRHSFGRQREMSHDVVAHATSPEHECVDLLLPERRNNNLAMSSTQGEMPSTVQTADKPVVLMLAPAQITNEGVEETRRRIQGLHAK</sequence>
<gene>
    <name evidence="2" type="ORF">QR680_001668</name>
</gene>
<evidence type="ECO:0000313" key="2">
    <source>
        <dbReference type="EMBL" id="KAK0396318.1"/>
    </source>
</evidence>